<protein>
    <submittedName>
        <fullName evidence="1">Uncharacterized protein</fullName>
    </submittedName>
</protein>
<name>A0AAD1SIC3_PELCU</name>
<reference evidence="1" key="1">
    <citation type="submission" date="2022-03" db="EMBL/GenBank/DDBJ databases">
        <authorList>
            <person name="Alioto T."/>
            <person name="Alioto T."/>
            <person name="Gomez Garrido J."/>
        </authorList>
    </citation>
    <scope>NUCLEOTIDE SEQUENCE</scope>
</reference>
<sequence length="59" mass="6497">MERRKGLKPGCPDAGEVGEKLSVRTAMGVVARVCCFEDGRWHDSPAQALPHGKDKYSRL</sequence>
<dbReference type="EMBL" id="OW240917">
    <property type="protein sequence ID" value="CAH2300858.1"/>
    <property type="molecule type" value="Genomic_DNA"/>
</dbReference>
<gene>
    <name evidence="1" type="ORF">PECUL_23A054466</name>
</gene>
<proteinExistence type="predicted"/>
<organism evidence="1 2">
    <name type="scientific">Pelobates cultripes</name>
    <name type="common">Western spadefoot toad</name>
    <dbReference type="NCBI Taxonomy" id="61616"/>
    <lineage>
        <taxon>Eukaryota</taxon>
        <taxon>Metazoa</taxon>
        <taxon>Chordata</taxon>
        <taxon>Craniata</taxon>
        <taxon>Vertebrata</taxon>
        <taxon>Euteleostomi</taxon>
        <taxon>Amphibia</taxon>
        <taxon>Batrachia</taxon>
        <taxon>Anura</taxon>
        <taxon>Pelobatoidea</taxon>
        <taxon>Pelobatidae</taxon>
        <taxon>Pelobates</taxon>
    </lineage>
</organism>
<accession>A0AAD1SIC3</accession>
<evidence type="ECO:0000313" key="1">
    <source>
        <dbReference type="EMBL" id="CAH2300858.1"/>
    </source>
</evidence>
<evidence type="ECO:0000313" key="2">
    <source>
        <dbReference type="Proteomes" id="UP001295444"/>
    </source>
</evidence>
<keyword evidence="2" id="KW-1185">Reference proteome</keyword>
<dbReference type="AlphaFoldDB" id="A0AAD1SIC3"/>
<dbReference type="Proteomes" id="UP001295444">
    <property type="component" value="Chromosome 06"/>
</dbReference>